<evidence type="ECO:0000256" key="8">
    <source>
        <dbReference type="ARBA" id="ARBA00039168"/>
    </source>
</evidence>
<feature type="transmembrane region" description="Helical" evidence="10">
    <location>
        <begin position="30"/>
        <end position="50"/>
    </location>
</feature>
<dbReference type="RefSeq" id="WP_070986701.1">
    <property type="nucleotide sequence ID" value="NZ_MKJU01000030.1"/>
</dbReference>
<name>A0A1S1MR34_9GAMM</name>
<dbReference type="GO" id="GO:0022857">
    <property type="term" value="F:transmembrane transporter activity"/>
    <property type="evidence" value="ECO:0007669"/>
    <property type="project" value="InterPro"/>
</dbReference>
<evidence type="ECO:0000256" key="9">
    <source>
        <dbReference type="RuleBase" id="RU003942"/>
    </source>
</evidence>
<comment type="similarity">
    <text evidence="7">Belongs to the drug/metabolite transporter (DMT) superfamily. Small multidrug resistance (SMR) (TC 2.A.7.1) family. Gdx/SugE subfamily.</text>
</comment>
<feature type="transmembrane region" description="Helical" evidence="10">
    <location>
        <begin position="57"/>
        <end position="78"/>
    </location>
</feature>
<dbReference type="AlphaFoldDB" id="A0A1S1MR34"/>
<evidence type="ECO:0000256" key="3">
    <source>
        <dbReference type="ARBA" id="ARBA00022475"/>
    </source>
</evidence>
<keyword evidence="6 10" id="KW-0472">Membrane</keyword>
<dbReference type="GO" id="GO:0005886">
    <property type="term" value="C:plasma membrane"/>
    <property type="evidence" value="ECO:0007669"/>
    <property type="project" value="UniProtKB-SubCell"/>
</dbReference>
<dbReference type="Proteomes" id="UP000179786">
    <property type="component" value="Unassembled WGS sequence"/>
</dbReference>
<gene>
    <name evidence="11" type="ORF">BET10_18385</name>
</gene>
<protein>
    <recommendedName>
        <fullName evidence="8">Guanidinium exporter</fullName>
    </recommendedName>
</protein>
<comment type="subcellular location">
    <subcellularLocation>
        <location evidence="1 9">Cell membrane</location>
        <topology evidence="1 9">Multi-pass membrane protein</topology>
    </subcellularLocation>
</comment>
<dbReference type="InterPro" id="IPR037185">
    <property type="entry name" value="EmrE-like"/>
</dbReference>
<evidence type="ECO:0000256" key="6">
    <source>
        <dbReference type="ARBA" id="ARBA00023136"/>
    </source>
</evidence>
<evidence type="ECO:0000256" key="1">
    <source>
        <dbReference type="ARBA" id="ARBA00004651"/>
    </source>
</evidence>
<dbReference type="PANTHER" id="PTHR30561:SF0">
    <property type="entry name" value="GUANIDINIUM EXPORTER"/>
    <property type="match status" value="1"/>
</dbReference>
<dbReference type="Pfam" id="PF00893">
    <property type="entry name" value="Multi_Drug_Res"/>
    <property type="match status" value="1"/>
</dbReference>
<sequence length="104" mass="11443">MSWFYLVLAGLFEAGWLIFLEKSASFSKPPFVFLACGSMAISLYLFAISIKDIEVAIAYMVWLGVGVCSLIFFNHVFLGSAVSLMQGIFMLLLFIAIIGLKVSS</sequence>
<feature type="transmembrane region" description="Helical" evidence="10">
    <location>
        <begin position="84"/>
        <end position="102"/>
    </location>
</feature>
<dbReference type="EMBL" id="MKJU01000030">
    <property type="protein sequence ID" value="OHU88789.1"/>
    <property type="molecule type" value="Genomic_DNA"/>
</dbReference>
<organism evidence="11 12">
    <name type="scientific">Pseudoalteromonas amylolytica</name>
    <dbReference type="NCBI Taxonomy" id="1859457"/>
    <lineage>
        <taxon>Bacteria</taxon>
        <taxon>Pseudomonadati</taxon>
        <taxon>Pseudomonadota</taxon>
        <taxon>Gammaproteobacteria</taxon>
        <taxon>Alteromonadales</taxon>
        <taxon>Pseudoalteromonadaceae</taxon>
        <taxon>Pseudoalteromonas</taxon>
    </lineage>
</organism>
<dbReference type="STRING" id="1859457.BET10_18385"/>
<evidence type="ECO:0000313" key="12">
    <source>
        <dbReference type="Proteomes" id="UP000179786"/>
    </source>
</evidence>
<keyword evidence="5 10" id="KW-1133">Transmembrane helix</keyword>
<dbReference type="SUPFAM" id="SSF103481">
    <property type="entry name" value="Multidrug resistance efflux transporter EmrE"/>
    <property type="match status" value="1"/>
</dbReference>
<evidence type="ECO:0000256" key="7">
    <source>
        <dbReference type="ARBA" id="ARBA00038151"/>
    </source>
</evidence>
<evidence type="ECO:0000256" key="4">
    <source>
        <dbReference type="ARBA" id="ARBA00022692"/>
    </source>
</evidence>
<evidence type="ECO:0000256" key="5">
    <source>
        <dbReference type="ARBA" id="ARBA00022989"/>
    </source>
</evidence>
<accession>A0A1S1MR34</accession>
<dbReference type="Gene3D" id="1.10.3730.20">
    <property type="match status" value="1"/>
</dbReference>
<dbReference type="InterPro" id="IPR000390">
    <property type="entry name" value="Small_drug/metabolite_transptr"/>
</dbReference>
<keyword evidence="3" id="KW-1003">Cell membrane</keyword>
<keyword evidence="2" id="KW-0813">Transport</keyword>
<evidence type="ECO:0000313" key="11">
    <source>
        <dbReference type="EMBL" id="OHU88789.1"/>
    </source>
</evidence>
<keyword evidence="4 9" id="KW-0812">Transmembrane</keyword>
<dbReference type="PANTHER" id="PTHR30561">
    <property type="entry name" value="SMR FAMILY PROTON-DEPENDENT DRUG EFFLUX TRANSPORTER SUGE"/>
    <property type="match status" value="1"/>
</dbReference>
<evidence type="ECO:0000256" key="2">
    <source>
        <dbReference type="ARBA" id="ARBA00022448"/>
    </source>
</evidence>
<evidence type="ECO:0000256" key="10">
    <source>
        <dbReference type="SAM" id="Phobius"/>
    </source>
</evidence>
<keyword evidence="12" id="KW-1185">Reference proteome</keyword>
<reference evidence="11 12" key="1">
    <citation type="submission" date="2016-09" db="EMBL/GenBank/DDBJ databases">
        <title>Pseudoalteromonas amylolytica sp. nov., isolated from the surface seawater.</title>
        <authorList>
            <person name="Wu Y.-H."/>
            <person name="Cheng H."/>
            <person name="Jin X.-B."/>
            <person name="Wang C.-S."/>
            <person name="Xu X.-W."/>
        </authorList>
    </citation>
    <scope>NUCLEOTIDE SEQUENCE [LARGE SCALE GENOMIC DNA]</scope>
    <source>
        <strain evidence="11 12">JW1</strain>
    </source>
</reference>
<comment type="caution">
    <text evidence="11">The sequence shown here is derived from an EMBL/GenBank/DDBJ whole genome shotgun (WGS) entry which is preliminary data.</text>
</comment>
<dbReference type="InterPro" id="IPR045324">
    <property type="entry name" value="Small_multidrug_res"/>
</dbReference>
<proteinExistence type="inferred from homology"/>